<gene>
    <name evidence="1" type="ORF">FGO68_gene9759</name>
</gene>
<proteinExistence type="predicted"/>
<dbReference type="EMBL" id="RRYP01019176">
    <property type="protein sequence ID" value="TNV73337.1"/>
    <property type="molecule type" value="Genomic_DNA"/>
</dbReference>
<evidence type="ECO:0000313" key="2">
    <source>
        <dbReference type="Proteomes" id="UP000785679"/>
    </source>
</evidence>
<comment type="caution">
    <text evidence="1">The sequence shown here is derived from an EMBL/GenBank/DDBJ whole genome shotgun (WGS) entry which is preliminary data.</text>
</comment>
<reference evidence="1" key="1">
    <citation type="submission" date="2019-06" db="EMBL/GenBank/DDBJ databases">
        <authorList>
            <person name="Zheng W."/>
        </authorList>
    </citation>
    <scope>NUCLEOTIDE SEQUENCE</scope>
    <source>
        <strain evidence="1">QDHG01</strain>
    </source>
</reference>
<dbReference type="Proteomes" id="UP000785679">
    <property type="component" value="Unassembled WGS sequence"/>
</dbReference>
<name>A0A8J8SWE3_HALGN</name>
<accession>A0A8J8SWE3</accession>
<evidence type="ECO:0000313" key="1">
    <source>
        <dbReference type="EMBL" id="TNV73337.1"/>
    </source>
</evidence>
<sequence>MNRTHNERSQKERKIRDLLDSVEKGKAKKKFLNNMRIQRLQMAREVSPGVLATPSTAIAESQGYIKQQLRARRMLVNDLK</sequence>
<organism evidence="1 2">
    <name type="scientific">Halteria grandinella</name>
    <dbReference type="NCBI Taxonomy" id="5974"/>
    <lineage>
        <taxon>Eukaryota</taxon>
        <taxon>Sar</taxon>
        <taxon>Alveolata</taxon>
        <taxon>Ciliophora</taxon>
        <taxon>Intramacronucleata</taxon>
        <taxon>Spirotrichea</taxon>
        <taxon>Stichotrichia</taxon>
        <taxon>Sporadotrichida</taxon>
        <taxon>Halteriidae</taxon>
        <taxon>Halteria</taxon>
    </lineage>
</organism>
<keyword evidence="2" id="KW-1185">Reference proteome</keyword>
<protein>
    <submittedName>
        <fullName evidence="1">Uncharacterized protein</fullName>
    </submittedName>
</protein>
<dbReference type="AlphaFoldDB" id="A0A8J8SWE3"/>